<evidence type="ECO:0000313" key="1">
    <source>
        <dbReference type="EMBL" id="KAI9275678.1"/>
    </source>
</evidence>
<evidence type="ECO:0000313" key="2">
    <source>
        <dbReference type="Proteomes" id="UP001209540"/>
    </source>
</evidence>
<reference evidence="1" key="1">
    <citation type="journal article" date="2022" name="IScience">
        <title>Evolution of zygomycete secretomes and the origins of terrestrial fungal ecologies.</title>
        <authorList>
            <person name="Chang Y."/>
            <person name="Wang Y."/>
            <person name="Mondo S."/>
            <person name="Ahrendt S."/>
            <person name="Andreopoulos W."/>
            <person name="Barry K."/>
            <person name="Beard J."/>
            <person name="Benny G.L."/>
            <person name="Blankenship S."/>
            <person name="Bonito G."/>
            <person name="Cuomo C."/>
            <person name="Desiro A."/>
            <person name="Gervers K.A."/>
            <person name="Hundley H."/>
            <person name="Kuo A."/>
            <person name="LaButti K."/>
            <person name="Lang B.F."/>
            <person name="Lipzen A."/>
            <person name="O'Donnell K."/>
            <person name="Pangilinan J."/>
            <person name="Reynolds N."/>
            <person name="Sandor L."/>
            <person name="Smith M.E."/>
            <person name="Tsang A."/>
            <person name="Grigoriev I.V."/>
            <person name="Stajich J.E."/>
            <person name="Spatafora J.W."/>
        </authorList>
    </citation>
    <scope>NUCLEOTIDE SEQUENCE</scope>
    <source>
        <strain evidence="1">RSA 2281</strain>
    </source>
</reference>
<protein>
    <submittedName>
        <fullName evidence="1">Uncharacterized protein</fullName>
    </submittedName>
</protein>
<accession>A0AAD5PKJ4</accession>
<comment type="caution">
    <text evidence="1">The sequence shown here is derived from an EMBL/GenBank/DDBJ whole genome shotgun (WGS) entry which is preliminary data.</text>
</comment>
<dbReference type="EMBL" id="JAIXMP010000003">
    <property type="protein sequence ID" value="KAI9275678.1"/>
    <property type="molecule type" value="Genomic_DNA"/>
</dbReference>
<reference evidence="1" key="2">
    <citation type="submission" date="2023-02" db="EMBL/GenBank/DDBJ databases">
        <authorList>
            <consortium name="DOE Joint Genome Institute"/>
            <person name="Mondo S.J."/>
            <person name="Chang Y."/>
            <person name="Wang Y."/>
            <person name="Ahrendt S."/>
            <person name="Andreopoulos W."/>
            <person name="Barry K."/>
            <person name="Beard J."/>
            <person name="Benny G.L."/>
            <person name="Blankenship S."/>
            <person name="Bonito G."/>
            <person name="Cuomo C."/>
            <person name="Desiro A."/>
            <person name="Gervers K.A."/>
            <person name="Hundley H."/>
            <person name="Kuo A."/>
            <person name="LaButti K."/>
            <person name="Lang B.F."/>
            <person name="Lipzen A."/>
            <person name="O'Donnell K."/>
            <person name="Pangilinan J."/>
            <person name="Reynolds N."/>
            <person name="Sandor L."/>
            <person name="Smith M.W."/>
            <person name="Tsang A."/>
            <person name="Grigoriev I.V."/>
            <person name="Stajich J.E."/>
            <person name="Spatafora J.W."/>
        </authorList>
    </citation>
    <scope>NUCLEOTIDE SEQUENCE</scope>
    <source>
        <strain evidence="1">RSA 2281</strain>
    </source>
</reference>
<dbReference type="AlphaFoldDB" id="A0AAD5PKJ4"/>
<proteinExistence type="predicted"/>
<name>A0AAD5PKJ4_9FUNG</name>
<keyword evidence="2" id="KW-1185">Reference proteome</keyword>
<sequence length="63" mass="7638">DKEEKQHELRNMHHIYENAYCTVVPVPEYNDDVFLDPEGQEYFKRLWTLEEVIKSKRLLFVGP</sequence>
<organism evidence="1 2">
    <name type="scientific">Phascolomyces articulosus</name>
    <dbReference type="NCBI Taxonomy" id="60185"/>
    <lineage>
        <taxon>Eukaryota</taxon>
        <taxon>Fungi</taxon>
        <taxon>Fungi incertae sedis</taxon>
        <taxon>Mucoromycota</taxon>
        <taxon>Mucoromycotina</taxon>
        <taxon>Mucoromycetes</taxon>
        <taxon>Mucorales</taxon>
        <taxon>Lichtheimiaceae</taxon>
        <taxon>Phascolomyces</taxon>
    </lineage>
</organism>
<feature type="non-terminal residue" evidence="1">
    <location>
        <position position="1"/>
    </location>
</feature>
<gene>
    <name evidence="1" type="ORF">BDA99DRAFT_496199</name>
</gene>
<dbReference type="Proteomes" id="UP001209540">
    <property type="component" value="Unassembled WGS sequence"/>
</dbReference>